<evidence type="ECO:0000313" key="2">
    <source>
        <dbReference type="Proteomes" id="UP001172386"/>
    </source>
</evidence>
<comment type="caution">
    <text evidence="1">The sequence shown here is derived from an EMBL/GenBank/DDBJ whole genome shotgun (WGS) entry which is preliminary data.</text>
</comment>
<accession>A0ACC3A9N9</accession>
<dbReference type="Proteomes" id="UP001172386">
    <property type="component" value="Unassembled WGS sequence"/>
</dbReference>
<reference evidence="1" key="1">
    <citation type="submission" date="2022-10" db="EMBL/GenBank/DDBJ databases">
        <title>Culturing micro-colonial fungi from biological soil crusts in the Mojave desert and describing Neophaeococcomyces mojavensis, and introducing the new genera and species Taxawa tesnikishii.</title>
        <authorList>
            <person name="Kurbessoian T."/>
            <person name="Stajich J.E."/>
        </authorList>
    </citation>
    <scope>NUCLEOTIDE SEQUENCE</scope>
    <source>
        <strain evidence="1">JES_112</strain>
    </source>
</reference>
<dbReference type="EMBL" id="JAPDRQ010000058">
    <property type="protein sequence ID" value="KAJ9657852.1"/>
    <property type="molecule type" value="Genomic_DNA"/>
</dbReference>
<gene>
    <name evidence="1" type="ORF">H2198_004048</name>
</gene>
<organism evidence="1 2">
    <name type="scientific">Neophaeococcomyces mojaviensis</name>
    <dbReference type="NCBI Taxonomy" id="3383035"/>
    <lineage>
        <taxon>Eukaryota</taxon>
        <taxon>Fungi</taxon>
        <taxon>Dikarya</taxon>
        <taxon>Ascomycota</taxon>
        <taxon>Pezizomycotina</taxon>
        <taxon>Eurotiomycetes</taxon>
        <taxon>Chaetothyriomycetidae</taxon>
        <taxon>Chaetothyriales</taxon>
        <taxon>Chaetothyriales incertae sedis</taxon>
        <taxon>Neophaeococcomyces</taxon>
    </lineage>
</organism>
<protein>
    <submittedName>
        <fullName evidence="1">Uncharacterized protein</fullName>
    </submittedName>
</protein>
<name>A0ACC3A9N9_9EURO</name>
<proteinExistence type="predicted"/>
<evidence type="ECO:0000313" key="1">
    <source>
        <dbReference type="EMBL" id="KAJ9657852.1"/>
    </source>
</evidence>
<sequence>MHVVVEQYQTLWPEQFLLIKAKLEQVLKPVQYDAIEHVGSTSVPGLAAKPVIDIDIVVQQQDLLSAIEALKAADYQYLGDKGIPDRYAFKAPEAYPAQNIYICVDGCQALKNHLLVRDVCRQNEGIRERYGRTKLELSKQEWTSVDHYCEAKNEILQEVLNLGGMVPAETTQIRAMNIVANQNPGICRR</sequence>
<keyword evidence="2" id="KW-1185">Reference proteome</keyword>